<feature type="domain" description="GIY-YIG" evidence="1">
    <location>
        <begin position="51"/>
        <end position="138"/>
    </location>
</feature>
<dbReference type="InterPro" id="IPR025579">
    <property type="entry name" value="DUF4357"/>
</dbReference>
<protein>
    <submittedName>
        <fullName evidence="2">GIY-YIG nuclease family protein</fullName>
    </submittedName>
</protein>
<dbReference type="CDD" id="cd10447">
    <property type="entry name" value="GIY-YIG_unchar_2"/>
    <property type="match status" value="1"/>
</dbReference>
<reference evidence="2 3" key="1">
    <citation type="submission" date="2024-09" db="EMBL/GenBank/DDBJ databases">
        <authorList>
            <person name="Sun Q."/>
            <person name="Mori K."/>
        </authorList>
    </citation>
    <scope>NUCLEOTIDE SEQUENCE [LARGE SCALE GENOMIC DNA]</scope>
    <source>
        <strain evidence="2 3">JCM 15389</strain>
    </source>
</reference>
<sequence>MQMMTGKSIVLFLVEGTAGGLLTAEIRNWTGLVLAAPRSSLPALLQRSEVRRTGVYILVGDDPGSLDGTIAYIGEGDDVGRRLGQHARAEDQDHKDFWSRAVVLTSKDANMTKAHARYLEARLLEVAQKAGRAALVNKKLPPPPSLPEADASDMEYFISQAEIVLSVLGVTILRSVPTSQGSSGRVDERLTGEGAEPSPIFELRVEKEGIHARAQEVEGEFTVFAGSSARRAWKGVDIPYKRLRKKLEDESVLKMRDDGKVRVFTRNVVFTSPSAAAAVVLGRSANGRSEWIIEGTTTSYASWLDSAVKQALGAVAPQECLSGAVEPLW</sequence>
<comment type="caution">
    <text evidence="2">The sequence shown here is derived from an EMBL/GenBank/DDBJ whole genome shotgun (WGS) entry which is preliminary data.</text>
</comment>
<evidence type="ECO:0000259" key="1">
    <source>
        <dbReference type="PROSITE" id="PS50164"/>
    </source>
</evidence>
<dbReference type="EMBL" id="JBHLYQ010000058">
    <property type="protein sequence ID" value="MFC0081936.1"/>
    <property type="molecule type" value="Genomic_DNA"/>
</dbReference>
<keyword evidence="3" id="KW-1185">Reference proteome</keyword>
<dbReference type="RefSeq" id="WP_377789270.1">
    <property type="nucleotide sequence ID" value="NZ_JBHLYQ010000058.1"/>
</dbReference>
<dbReference type="Pfam" id="PF14267">
    <property type="entry name" value="DUF4357"/>
    <property type="match status" value="1"/>
</dbReference>
<gene>
    <name evidence="2" type="ORF">ACFFRE_07220</name>
</gene>
<name>A0ABV6C2M9_9ACTN</name>
<evidence type="ECO:0000313" key="3">
    <source>
        <dbReference type="Proteomes" id="UP001589788"/>
    </source>
</evidence>
<dbReference type="PROSITE" id="PS50164">
    <property type="entry name" value="GIY_YIG"/>
    <property type="match status" value="1"/>
</dbReference>
<proteinExistence type="predicted"/>
<dbReference type="InterPro" id="IPR000305">
    <property type="entry name" value="GIY-YIG_endonuc"/>
</dbReference>
<accession>A0ABV6C2M9</accession>
<dbReference type="Proteomes" id="UP001589788">
    <property type="component" value="Unassembled WGS sequence"/>
</dbReference>
<organism evidence="2 3">
    <name type="scientific">Aciditerrimonas ferrireducens</name>
    <dbReference type="NCBI Taxonomy" id="667306"/>
    <lineage>
        <taxon>Bacteria</taxon>
        <taxon>Bacillati</taxon>
        <taxon>Actinomycetota</taxon>
        <taxon>Acidimicrobiia</taxon>
        <taxon>Acidimicrobiales</taxon>
        <taxon>Acidimicrobiaceae</taxon>
        <taxon>Aciditerrimonas</taxon>
    </lineage>
</organism>
<evidence type="ECO:0000313" key="2">
    <source>
        <dbReference type="EMBL" id="MFC0081936.1"/>
    </source>
</evidence>